<dbReference type="InterPro" id="IPR007138">
    <property type="entry name" value="ABM_dom"/>
</dbReference>
<evidence type="ECO:0000313" key="2">
    <source>
        <dbReference type="EMBL" id="WOC13311.1"/>
    </source>
</evidence>
<sequence length="106" mass="11376">MADGNRGRVAAAGSTHVVLTGRLTCRDDREVAVVEQHLRGHVALTIAEVGCVSFAVTPTAEDGVWEVAEEFVDAAAFEAHQQRVATSEWGRATAGIRRDYTIRGVV</sequence>
<feature type="domain" description="ABM" evidence="1">
    <location>
        <begin position="19"/>
        <end position="84"/>
    </location>
</feature>
<dbReference type="InterPro" id="IPR011008">
    <property type="entry name" value="Dimeric_a/b-barrel"/>
</dbReference>
<evidence type="ECO:0000259" key="1">
    <source>
        <dbReference type="Pfam" id="PF03992"/>
    </source>
</evidence>
<accession>A0AA97CVR6</accession>
<organism evidence="2">
    <name type="scientific">Gordonia sp. MP11Mi</name>
    <dbReference type="NCBI Taxonomy" id="3022769"/>
    <lineage>
        <taxon>Bacteria</taxon>
        <taxon>Bacillati</taxon>
        <taxon>Actinomycetota</taxon>
        <taxon>Actinomycetes</taxon>
        <taxon>Mycobacteriales</taxon>
        <taxon>Gordoniaceae</taxon>
        <taxon>Gordonia</taxon>
    </lineage>
</organism>
<dbReference type="SUPFAM" id="SSF54909">
    <property type="entry name" value="Dimeric alpha+beta barrel"/>
    <property type="match status" value="1"/>
</dbReference>
<name>A0AA97CVR6_9ACTN</name>
<gene>
    <name evidence="2" type="ORF">MP11Mi_24120</name>
</gene>
<dbReference type="RefSeq" id="WP_420039143.1">
    <property type="nucleotide sequence ID" value="NZ_CP128986.1"/>
</dbReference>
<dbReference type="Pfam" id="PF03992">
    <property type="entry name" value="ABM"/>
    <property type="match status" value="1"/>
</dbReference>
<dbReference type="Gene3D" id="3.30.70.100">
    <property type="match status" value="1"/>
</dbReference>
<dbReference type="EMBL" id="CP128986">
    <property type="protein sequence ID" value="WOC13311.1"/>
    <property type="molecule type" value="Genomic_DNA"/>
</dbReference>
<dbReference type="AlphaFoldDB" id="A0AA97CVR6"/>
<protein>
    <recommendedName>
        <fullName evidence="1">ABM domain-containing protein</fullName>
    </recommendedName>
</protein>
<reference evidence="2" key="1">
    <citation type="submission" date="2023-06" db="EMBL/GenBank/DDBJ databases">
        <title>Gordonia sp. nov. and Pseudochrobactrum sp. nov., two species isolated from the burying beetle Nicrophorus vespilloides.</title>
        <authorList>
            <person name="Poehlein A."/>
            <person name="Guzman J."/>
            <person name="Daniel R."/>
            <person name="Vilcinskas A."/>
        </authorList>
    </citation>
    <scope>NUCLEOTIDE SEQUENCE</scope>
    <source>
        <strain evidence="2">MP11Mi</strain>
    </source>
</reference>
<proteinExistence type="predicted"/>